<dbReference type="InterPro" id="IPR002937">
    <property type="entry name" value="Amino_oxidase"/>
</dbReference>
<accession>A0A6C0KTP2</accession>
<dbReference type="Gene3D" id="3.50.50.60">
    <property type="entry name" value="FAD/NAD(P)-binding domain"/>
    <property type="match status" value="1"/>
</dbReference>
<protein>
    <recommendedName>
        <fullName evidence="1">Amine oxidase domain-containing protein</fullName>
    </recommendedName>
</protein>
<proteinExistence type="predicted"/>
<dbReference type="EMBL" id="MN740970">
    <property type="protein sequence ID" value="QHU20633.1"/>
    <property type="molecule type" value="Genomic_DNA"/>
</dbReference>
<dbReference type="PANTHER" id="PTHR10742:SF410">
    <property type="entry name" value="LYSINE-SPECIFIC HISTONE DEMETHYLASE 2"/>
    <property type="match status" value="1"/>
</dbReference>
<dbReference type="InterPro" id="IPR036188">
    <property type="entry name" value="FAD/NAD-bd_sf"/>
</dbReference>
<feature type="domain" description="Amine oxidase" evidence="1">
    <location>
        <begin position="12"/>
        <end position="398"/>
    </location>
</feature>
<dbReference type="AlphaFoldDB" id="A0A6C0KTP2"/>
<dbReference type="PANTHER" id="PTHR10742">
    <property type="entry name" value="FLAVIN MONOAMINE OXIDASE"/>
    <property type="match status" value="1"/>
</dbReference>
<reference evidence="2" key="1">
    <citation type="journal article" date="2020" name="Nature">
        <title>Giant virus diversity and host interactions through global metagenomics.</title>
        <authorList>
            <person name="Schulz F."/>
            <person name="Roux S."/>
            <person name="Paez-Espino D."/>
            <person name="Jungbluth S."/>
            <person name="Walsh D.A."/>
            <person name="Denef V.J."/>
            <person name="McMahon K.D."/>
            <person name="Konstantinidis K.T."/>
            <person name="Eloe-Fadrosh E.A."/>
            <person name="Kyrpides N.C."/>
            <person name="Woyke T."/>
        </authorList>
    </citation>
    <scope>NUCLEOTIDE SEQUENCE</scope>
    <source>
        <strain evidence="2">GVMAG-S-3300013093-109</strain>
    </source>
</reference>
<evidence type="ECO:0000259" key="1">
    <source>
        <dbReference type="Pfam" id="PF01593"/>
    </source>
</evidence>
<dbReference type="SUPFAM" id="SSF51905">
    <property type="entry name" value="FAD/NAD(P)-binding domain"/>
    <property type="match status" value="1"/>
</dbReference>
<sequence>MSYDLIIVGAGIAGLRTGLETLRQHPHCRCTILEKYKYNGGRVVTYYKELPHVGHIQWENGAGRIADSHTKVIALLKKYGLHMAPIPPESNYLHAGSTHPNTFSHLHNIYIEPLRSLPKEVLQSHTLAELWNKILGEKKARDFYSMFPYHSELHTLRADHGIYVFDYEMGRSSGFYVCIEGLSSLIKAMVDEFLSLRGSIQHEQEVTEISCVENKMHLKTRDGSFYESKTCVMALHANAMRGIKGVSTLPILNKLIMTPLLRMYAVFPLHKGKSWFSDLPKTVTDDPIRHILPMGGGSIMISYTDGDDAKYWMNQKEVPNKVMKHIRHLFPDRSIPDPLFFKMHPWREGCTYWKPGQYDIFEESKKSLQPLPKEMPGLFLCGESFAVLQCWMECAVTQADHMMALDAFQKRFK</sequence>
<name>A0A6C0KTP2_9ZZZZ</name>
<evidence type="ECO:0000313" key="2">
    <source>
        <dbReference type="EMBL" id="QHU20633.1"/>
    </source>
</evidence>
<dbReference type="Pfam" id="PF01593">
    <property type="entry name" value="Amino_oxidase"/>
    <property type="match status" value="1"/>
</dbReference>
<organism evidence="2">
    <name type="scientific">viral metagenome</name>
    <dbReference type="NCBI Taxonomy" id="1070528"/>
    <lineage>
        <taxon>unclassified sequences</taxon>
        <taxon>metagenomes</taxon>
        <taxon>organismal metagenomes</taxon>
    </lineage>
</organism>
<dbReference type="GO" id="GO:0016491">
    <property type="term" value="F:oxidoreductase activity"/>
    <property type="evidence" value="ECO:0007669"/>
    <property type="project" value="InterPro"/>
</dbReference>
<dbReference type="InterPro" id="IPR050281">
    <property type="entry name" value="Flavin_monoamine_oxidase"/>
</dbReference>